<dbReference type="InterPro" id="IPR036161">
    <property type="entry name" value="RPB6/omega-like_sf"/>
</dbReference>
<dbReference type="InterPro" id="IPR020708">
    <property type="entry name" value="DNA-dir_RNA_polK_14-18kDa_CS"/>
</dbReference>
<name>A0A133U9S2_9EURY</name>
<dbReference type="GO" id="GO:0000428">
    <property type="term" value="C:DNA-directed RNA polymerase complex"/>
    <property type="evidence" value="ECO:0007669"/>
    <property type="project" value="UniProtKB-KW"/>
</dbReference>
<dbReference type="AlphaFoldDB" id="A0A133U9S2"/>
<dbReference type="GO" id="GO:0006366">
    <property type="term" value="P:transcription by RNA polymerase II"/>
    <property type="evidence" value="ECO:0007669"/>
    <property type="project" value="TreeGrafter"/>
</dbReference>
<comment type="subcellular location">
    <subcellularLocation>
        <location evidence="3">Cytoplasm</location>
    </subcellularLocation>
</comment>
<dbReference type="GO" id="GO:0006360">
    <property type="term" value="P:transcription by RNA polymerase I"/>
    <property type="evidence" value="ECO:0007669"/>
    <property type="project" value="TreeGrafter"/>
</dbReference>
<dbReference type="HAMAP" id="MF_00192">
    <property type="entry name" value="RNApol_arch_Rpo6"/>
    <property type="match status" value="1"/>
</dbReference>
<evidence type="ECO:0000313" key="4">
    <source>
        <dbReference type="EMBL" id="KXA90927.1"/>
    </source>
</evidence>
<keyword evidence="3 4" id="KW-0808">Transferase</keyword>
<dbReference type="Proteomes" id="UP000070195">
    <property type="component" value="Unassembled WGS sequence"/>
</dbReference>
<proteinExistence type="inferred from homology"/>
<comment type="subunit">
    <text evidence="3">Part of the RNA polymerase complex.</text>
</comment>
<dbReference type="PANTHER" id="PTHR47227">
    <property type="entry name" value="DNA-DIRECTED RNA POLYMERASE SUBUNIT K"/>
    <property type="match status" value="1"/>
</dbReference>
<comment type="caution">
    <text evidence="4">The sequence shown here is derived from an EMBL/GenBank/DDBJ whole genome shotgun (WGS) entry which is preliminary data.</text>
</comment>
<keyword evidence="3" id="KW-0963">Cytoplasm</keyword>
<sequence>MNLTKREELLIYPKKFTRFEKARIIGARAIQIELGAPVLVNVPEDVSDPTDIAAIEFEHDAIPMTIVRRLPSGERIS</sequence>
<dbReference type="SUPFAM" id="SSF63562">
    <property type="entry name" value="RPB6/omega subunit-like"/>
    <property type="match status" value="1"/>
</dbReference>
<dbReference type="GO" id="GO:0005737">
    <property type="term" value="C:cytoplasm"/>
    <property type="evidence" value="ECO:0007669"/>
    <property type="project" value="UniProtKB-SubCell"/>
</dbReference>
<organism evidence="4 5">
    <name type="scientific">candidate division MSBL1 archaeon SCGC-AAA259D18</name>
    <dbReference type="NCBI Taxonomy" id="1698262"/>
    <lineage>
        <taxon>Archaea</taxon>
        <taxon>Methanobacteriati</taxon>
        <taxon>Methanobacteriota</taxon>
        <taxon>candidate division MSBL1</taxon>
    </lineage>
</organism>
<protein>
    <recommendedName>
        <fullName evidence="3">DNA-directed RNA polymerase subunit Rpo6</fullName>
        <ecNumber evidence="3">2.7.7.6</ecNumber>
    </recommendedName>
    <alternativeName>
        <fullName evidence="3">DNA-directed RNA polymerase subunit K</fullName>
    </alternativeName>
</protein>
<dbReference type="InterPro" id="IPR006111">
    <property type="entry name" value="Rpo6/Rpb6"/>
</dbReference>
<dbReference type="PIRSF" id="PIRSF000778">
    <property type="entry name" value="RpoK/RPB6"/>
    <property type="match status" value="1"/>
</dbReference>
<evidence type="ECO:0000256" key="3">
    <source>
        <dbReference type="HAMAP-Rule" id="MF_00192"/>
    </source>
</evidence>
<dbReference type="PATRIC" id="fig|1698262.3.peg.428"/>
<evidence type="ECO:0000256" key="1">
    <source>
        <dbReference type="ARBA" id="ARBA00022478"/>
    </source>
</evidence>
<dbReference type="Pfam" id="PF01192">
    <property type="entry name" value="RNA_pol_Rpb6"/>
    <property type="match status" value="1"/>
</dbReference>
<dbReference type="EC" id="2.7.7.6" evidence="3"/>
<evidence type="ECO:0000313" key="5">
    <source>
        <dbReference type="Proteomes" id="UP000070195"/>
    </source>
</evidence>
<gene>
    <name evidence="3 4" type="primary">rpoK</name>
    <name evidence="3" type="synonym">rpo6</name>
    <name evidence="4" type="ORF">AKJ63_02075</name>
</gene>
<evidence type="ECO:0000256" key="2">
    <source>
        <dbReference type="ARBA" id="ARBA00023163"/>
    </source>
</evidence>
<dbReference type="PROSITE" id="PS01111">
    <property type="entry name" value="RNA_POL_K_14KD"/>
    <property type="match status" value="1"/>
</dbReference>
<dbReference type="Gene3D" id="3.90.940.10">
    <property type="match status" value="1"/>
</dbReference>
<reference evidence="4 5" key="1">
    <citation type="journal article" date="2016" name="Sci. Rep.">
        <title>Metabolic traits of an uncultured archaeal lineage -MSBL1- from brine pools of the Red Sea.</title>
        <authorList>
            <person name="Mwirichia R."/>
            <person name="Alam I."/>
            <person name="Rashid M."/>
            <person name="Vinu M."/>
            <person name="Ba-Alawi W."/>
            <person name="Anthony Kamau A."/>
            <person name="Kamanda Ngugi D."/>
            <person name="Goker M."/>
            <person name="Klenk H.P."/>
            <person name="Bajic V."/>
            <person name="Stingl U."/>
        </authorList>
    </citation>
    <scope>NUCLEOTIDE SEQUENCE [LARGE SCALE GENOMIC DNA]</scope>
    <source>
        <strain evidence="4">SCGC-AAA259D18</strain>
    </source>
</reference>
<dbReference type="PANTHER" id="PTHR47227:SF5">
    <property type="entry name" value="DNA-DIRECTED RNA POLYMERASES I, II, AND III SUBUNIT RPABC2"/>
    <property type="match status" value="1"/>
</dbReference>
<comment type="similarity">
    <text evidence="3">Belongs to the archaeal Rpo6/eukaryotic RPB6 RNA polymerase subunit family.</text>
</comment>
<keyword evidence="1 3" id="KW-0240">DNA-directed RNA polymerase</keyword>
<dbReference type="EMBL" id="LHXM01000045">
    <property type="protein sequence ID" value="KXA90927.1"/>
    <property type="molecule type" value="Genomic_DNA"/>
</dbReference>
<comment type="function">
    <text evidence="3">DNA-dependent RNA polymerase (RNAP) catalyzes the transcription of DNA into RNA using the four ribonucleoside triphosphates as substrates.</text>
</comment>
<accession>A0A133U9S2</accession>
<dbReference type="GO" id="GO:0003899">
    <property type="term" value="F:DNA-directed RNA polymerase activity"/>
    <property type="evidence" value="ECO:0007669"/>
    <property type="project" value="UniProtKB-UniRule"/>
</dbReference>
<keyword evidence="5" id="KW-1185">Reference proteome</keyword>
<keyword evidence="2 3" id="KW-0804">Transcription</keyword>
<comment type="catalytic activity">
    <reaction evidence="3">
        <text>RNA(n) + a ribonucleoside 5'-triphosphate = RNA(n+1) + diphosphate</text>
        <dbReference type="Rhea" id="RHEA:21248"/>
        <dbReference type="Rhea" id="RHEA-COMP:14527"/>
        <dbReference type="Rhea" id="RHEA-COMP:17342"/>
        <dbReference type="ChEBI" id="CHEBI:33019"/>
        <dbReference type="ChEBI" id="CHEBI:61557"/>
        <dbReference type="ChEBI" id="CHEBI:140395"/>
        <dbReference type="EC" id="2.7.7.6"/>
    </reaction>
</comment>
<dbReference type="InterPro" id="IPR006110">
    <property type="entry name" value="Pol_omega/Rpo6/RPB6"/>
</dbReference>
<dbReference type="GO" id="GO:0003677">
    <property type="term" value="F:DNA binding"/>
    <property type="evidence" value="ECO:0007669"/>
    <property type="project" value="UniProtKB-UniRule"/>
</dbReference>
<keyword evidence="3 4" id="KW-0548">Nucleotidyltransferase</keyword>
<dbReference type="NCBIfam" id="NF002208">
    <property type="entry name" value="PRK01099.1-3"/>
    <property type="match status" value="1"/>
</dbReference>
<dbReference type="GO" id="GO:0042797">
    <property type="term" value="P:tRNA transcription by RNA polymerase III"/>
    <property type="evidence" value="ECO:0007669"/>
    <property type="project" value="TreeGrafter"/>
</dbReference>